<protein>
    <recommendedName>
        <fullName evidence="4">Lipoprotein</fullName>
    </recommendedName>
</protein>
<name>A0A0R1NXI2_9LACO</name>
<organism evidence="2 3">
    <name type="scientific">Lentilactobacillus kisonensis DSM 19906 = JCM 15041</name>
    <dbReference type="NCBI Taxonomy" id="1423766"/>
    <lineage>
        <taxon>Bacteria</taxon>
        <taxon>Bacillati</taxon>
        <taxon>Bacillota</taxon>
        <taxon>Bacilli</taxon>
        <taxon>Lactobacillales</taxon>
        <taxon>Lactobacillaceae</taxon>
        <taxon>Lentilactobacillus</taxon>
    </lineage>
</organism>
<feature type="signal peptide" evidence="1">
    <location>
        <begin position="1"/>
        <end position="24"/>
    </location>
</feature>
<keyword evidence="1" id="KW-0732">Signal</keyword>
<reference evidence="2 3" key="1">
    <citation type="journal article" date="2015" name="Genome Announc.">
        <title>Expanding the biotechnology potential of lactobacilli through comparative genomics of 213 strains and associated genera.</title>
        <authorList>
            <person name="Sun Z."/>
            <person name="Harris H.M."/>
            <person name="McCann A."/>
            <person name="Guo C."/>
            <person name="Argimon S."/>
            <person name="Zhang W."/>
            <person name="Yang X."/>
            <person name="Jeffery I.B."/>
            <person name="Cooney J.C."/>
            <person name="Kagawa T.F."/>
            <person name="Liu W."/>
            <person name="Song Y."/>
            <person name="Salvetti E."/>
            <person name="Wrobel A."/>
            <person name="Rasinkangas P."/>
            <person name="Parkhill J."/>
            <person name="Rea M.C."/>
            <person name="O'Sullivan O."/>
            <person name="Ritari J."/>
            <person name="Douillard F.P."/>
            <person name="Paul Ross R."/>
            <person name="Yang R."/>
            <person name="Briner A.E."/>
            <person name="Felis G.E."/>
            <person name="de Vos W.M."/>
            <person name="Barrangou R."/>
            <person name="Klaenhammer T.R."/>
            <person name="Caufield P.W."/>
            <person name="Cui Y."/>
            <person name="Zhang H."/>
            <person name="O'Toole P.W."/>
        </authorList>
    </citation>
    <scope>NUCLEOTIDE SEQUENCE [LARGE SCALE GENOMIC DNA]</scope>
    <source>
        <strain evidence="2 3">DSM 19906</strain>
    </source>
</reference>
<accession>A0A0R1NXI2</accession>
<dbReference type="EMBL" id="AZEB01000006">
    <property type="protein sequence ID" value="KRL22466.1"/>
    <property type="molecule type" value="Genomic_DNA"/>
</dbReference>
<proteinExistence type="predicted"/>
<dbReference type="Proteomes" id="UP000051439">
    <property type="component" value="Unassembled WGS sequence"/>
</dbReference>
<feature type="chain" id="PRO_5039508836" description="Lipoprotein" evidence="1">
    <location>
        <begin position="25"/>
        <end position="136"/>
    </location>
</feature>
<dbReference type="RefSeq" id="WP_054654791.1">
    <property type="nucleotide sequence ID" value="NZ_AZEB01000006.1"/>
</dbReference>
<evidence type="ECO:0008006" key="4">
    <source>
        <dbReference type="Google" id="ProtNLM"/>
    </source>
</evidence>
<dbReference type="AlphaFoldDB" id="A0A0R1NXI2"/>
<evidence type="ECO:0000313" key="3">
    <source>
        <dbReference type="Proteomes" id="UP000051439"/>
    </source>
</evidence>
<comment type="caution">
    <text evidence="2">The sequence shown here is derived from an EMBL/GenBank/DDBJ whole genome shotgun (WGS) entry which is preliminary data.</text>
</comment>
<evidence type="ECO:0000256" key="1">
    <source>
        <dbReference type="SAM" id="SignalP"/>
    </source>
</evidence>
<gene>
    <name evidence="2" type="ORF">FC98_GL002349</name>
</gene>
<keyword evidence="3" id="KW-1185">Reference proteome</keyword>
<evidence type="ECO:0000313" key="2">
    <source>
        <dbReference type="EMBL" id="KRL22466.1"/>
    </source>
</evidence>
<sequence length="136" mass="15673">MIKLKLIGLTVLLLTLTGCMSQRASMHQFIKHSHDWIDVYSPSGKKIKTLTSKKTIDYFSDKIGDGAGNATKHHVSRNSKLKFKYVIHQKRRNHKFSCYVYTNRQAKAVMGTTFPAQAWKLTNREFAVFDKPQKLQ</sequence>
<dbReference type="PROSITE" id="PS51257">
    <property type="entry name" value="PROKAR_LIPOPROTEIN"/>
    <property type="match status" value="1"/>
</dbReference>
<dbReference type="PATRIC" id="fig|1423766.4.peg.2440"/>